<reference evidence="2 3" key="1">
    <citation type="submission" date="2024-09" db="EMBL/GenBank/DDBJ databases">
        <title>Chromosome-scale assembly of Riccia fluitans.</title>
        <authorList>
            <person name="Paukszto L."/>
            <person name="Sawicki J."/>
            <person name="Karawczyk K."/>
            <person name="Piernik-Szablinska J."/>
            <person name="Szczecinska M."/>
            <person name="Mazdziarz M."/>
        </authorList>
    </citation>
    <scope>NUCLEOTIDE SEQUENCE [LARGE SCALE GENOMIC DNA]</scope>
    <source>
        <strain evidence="2">Rf_01</strain>
        <tissue evidence="2">Aerial parts of the thallus</tissue>
    </source>
</reference>
<evidence type="ECO:0000313" key="2">
    <source>
        <dbReference type="EMBL" id="KAL2629272.1"/>
    </source>
</evidence>
<dbReference type="InterPro" id="IPR001245">
    <property type="entry name" value="Ser-Thr/Tyr_kinase_cat_dom"/>
</dbReference>
<evidence type="ECO:0000259" key="1">
    <source>
        <dbReference type="PROSITE" id="PS50011"/>
    </source>
</evidence>
<proteinExistence type="predicted"/>
<organism evidence="2 3">
    <name type="scientific">Riccia fluitans</name>
    <dbReference type="NCBI Taxonomy" id="41844"/>
    <lineage>
        <taxon>Eukaryota</taxon>
        <taxon>Viridiplantae</taxon>
        <taxon>Streptophyta</taxon>
        <taxon>Embryophyta</taxon>
        <taxon>Marchantiophyta</taxon>
        <taxon>Marchantiopsida</taxon>
        <taxon>Marchantiidae</taxon>
        <taxon>Marchantiales</taxon>
        <taxon>Ricciaceae</taxon>
        <taxon>Riccia</taxon>
    </lineage>
</organism>
<dbReference type="Gene3D" id="1.10.510.10">
    <property type="entry name" value="Transferase(Phosphotransferase) domain 1"/>
    <property type="match status" value="1"/>
</dbReference>
<dbReference type="Pfam" id="PF07714">
    <property type="entry name" value="PK_Tyr_Ser-Thr"/>
    <property type="match status" value="1"/>
</dbReference>
<keyword evidence="3" id="KW-1185">Reference proteome</keyword>
<dbReference type="InterPro" id="IPR000719">
    <property type="entry name" value="Prot_kinase_dom"/>
</dbReference>
<gene>
    <name evidence="2" type="ORF">R1flu_013958</name>
</gene>
<dbReference type="PROSITE" id="PS50011">
    <property type="entry name" value="PROTEIN_KINASE_DOM"/>
    <property type="match status" value="1"/>
</dbReference>
<dbReference type="SUPFAM" id="SSF56112">
    <property type="entry name" value="Protein kinase-like (PK-like)"/>
    <property type="match status" value="1"/>
</dbReference>
<dbReference type="Proteomes" id="UP001605036">
    <property type="component" value="Unassembled WGS sequence"/>
</dbReference>
<dbReference type="InterPro" id="IPR011009">
    <property type="entry name" value="Kinase-like_dom_sf"/>
</dbReference>
<evidence type="ECO:0000313" key="3">
    <source>
        <dbReference type="Proteomes" id="UP001605036"/>
    </source>
</evidence>
<dbReference type="AlphaFoldDB" id="A0ABD1YIG2"/>
<accession>A0ABD1YIG2</accession>
<comment type="caution">
    <text evidence="2">The sequence shown here is derived from an EMBL/GenBank/DDBJ whole genome shotgun (WGS) entry which is preliminary data.</text>
</comment>
<feature type="domain" description="Protein kinase" evidence="1">
    <location>
        <begin position="155"/>
        <end position="420"/>
    </location>
</feature>
<sequence length="420" mass="49211">MPAVVAIVPRAAKGKSGLLVSIEEKNLRLRENAVIKHAWFLWFVKLEDLNGCRKRYWTPSTEQGRRSFEGKLVELGMAEYERVLMEGNQYGFDRPSIDVQQRLMMFAKSMPNHLVEQYDKWLASPQFDEWTLRSENWQFSLAWMLRTLGPQQEIYRTRVKVWEGCVDPDLAKSLGKHNVVFYVAKRLKDHPRRLGYDEATKEMSSFPIVHPVVCHPIGGLLDRETPMLLFPWWNGGAIERWMKMEREVQWKRFANGLRREPMSTTILSKYDLDDLLSVELFWQHRLDMAATLLQGLGFMHMHGWLHCDIHPRNIFVHFSLWDWDDMGKVNVRHDNQVWDPNGRRIQRKLVFVGIGDLGRAQKVEEAEVGKFPYDVNDPNPRNWIAPELTKLKAPMGPHGQQFITGFTRETDIFVLGWVLE</sequence>
<dbReference type="EMBL" id="JBHFFA010000004">
    <property type="protein sequence ID" value="KAL2629272.1"/>
    <property type="molecule type" value="Genomic_DNA"/>
</dbReference>
<protein>
    <recommendedName>
        <fullName evidence="1">Protein kinase domain-containing protein</fullName>
    </recommendedName>
</protein>
<name>A0ABD1YIG2_9MARC</name>